<evidence type="ECO:0000256" key="1">
    <source>
        <dbReference type="SAM" id="MobiDB-lite"/>
    </source>
</evidence>
<sequence length="410" mass="45766">MAITTLSSSLATFSDSGVSWRESTRCGWVTAAALLLLLLLQLVSAFRKHRTAFPASLAVGVSTVTSSIEVSSTRSSVEISDADLVYLITNLESKGNEIEKWEDVIEKKNESVSYQASCCKPKDGPLKYRTVTIFENYAVELLRDFYMDNEYRKTWDKTLVEYKQLQVDEARAIEIGCMVKKFPLLTPREYILAWRVWEGKDKTFYCFIKNCDHVLAPRQKKYVRVRFFSSGWRIRKIPGRNACEIAMLHQEDAGLNVDMAKLAFAKGIWSYVCKMSSALHEYSPLIRSCSPSVATMHKLIRKVPSVIESDFGTTSKDLSKVPTNDPIDGPANRNMPNRVKLKDPSKWIANGLLVIGGIACLSRGHSTIGTQIALACILKKLLKHGHASGQAESVQVATSSSDSRAFMLSN</sequence>
<dbReference type="AlphaFoldDB" id="A0A835U9T0"/>
<dbReference type="PANTHER" id="PTHR19308:SF13">
    <property type="entry name" value="OS02G0468400 PROTEIN"/>
    <property type="match status" value="1"/>
</dbReference>
<dbReference type="SUPFAM" id="SSF55961">
    <property type="entry name" value="Bet v1-like"/>
    <property type="match status" value="1"/>
</dbReference>
<reference evidence="3 4" key="1">
    <citation type="journal article" date="2020" name="Nat. Food">
        <title>A phased Vanilla planifolia genome enables genetic improvement of flavour and production.</title>
        <authorList>
            <person name="Hasing T."/>
            <person name="Tang H."/>
            <person name="Brym M."/>
            <person name="Khazi F."/>
            <person name="Huang T."/>
            <person name="Chambers A.H."/>
        </authorList>
    </citation>
    <scope>NUCLEOTIDE SEQUENCE [LARGE SCALE GENOMIC DNA]</scope>
    <source>
        <tissue evidence="3">Leaf</tissue>
    </source>
</reference>
<dbReference type="Pfam" id="PF01852">
    <property type="entry name" value="START"/>
    <property type="match status" value="1"/>
</dbReference>
<dbReference type="InterPro" id="IPR002913">
    <property type="entry name" value="START_lipid-bd_dom"/>
</dbReference>
<gene>
    <name evidence="3" type="ORF">HPP92_026241</name>
</gene>
<dbReference type="GO" id="GO:0005737">
    <property type="term" value="C:cytoplasm"/>
    <property type="evidence" value="ECO:0007669"/>
    <property type="project" value="UniProtKB-ARBA"/>
</dbReference>
<dbReference type="Proteomes" id="UP000639772">
    <property type="component" value="Unassembled WGS sequence"/>
</dbReference>
<dbReference type="InterPro" id="IPR023393">
    <property type="entry name" value="START-like_dom_sf"/>
</dbReference>
<dbReference type="GO" id="GO:0008289">
    <property type="term" value="F:lipid binding"/>
    <property type="evidence" value="ECO:0007669"/>
    <property type="project" value="InterPro"/>
</dbReference>
<dbReference type="CDD" id="cd08870">
    <property type="entry name" value="START_STARD2_7-like"/>
    <property type="match status" value="1"/>
</dbReference>
<comment type="caution">
    <text evidence="3">The sequence shown here is derived from an EMBL/GenBank/DDBJ whole genome shotgun (WGS) entry which is preliminary data.</text>
</comment>
<dbReference type="PANTHER" id="PTHR19308">
    <property type="entry name" value="PHOSPHATIDYLCHOLINE TRANSFER PROTEIN"/>
    <property type="match status" value="1"/>
</dbReference>
<accession>A0A835U9T0</accession>
<evidence type="ECO:0000313" key="4">
    <source>
        <dbReference type="Proteomes" id="UP000639772"/>
    </source>
</evidence>
<dbReference type="PROSITE" id="PS50848">
    <property type="entry name" value="START"/>
    <property type="match status" value="1"/>
</dbReference>
<feature type="region of interest" description="Disordered" evidence="1">
    <location>
        <begin position="318"/>
        <end position="339"/>
    </location>
</feature>
<dbReference type="InterPro" id="IPR051213">
    <property type="entry name" value="START_lipid_transfer"/>
</dbReference>
<dbReference type="OrthoDB" id="5403181at2759"/>
<protein>
    <recommendedName>
        <fullName evidence="2">START domain-containing protein</fullName>
    </recommendedName>
</protein>
<evidence type="ECO:0000313" key="3">
    <source>
        <dbReference type="EMBL" id="KAG0451436.1"/>
    </source>
</evidence>
<proteinExistence type="predicted"/>
<dbReference type="EMBL" id="JADCNM010000060">
    <property type="protein sequence ID" value="KAG0451436.1"/>
    <property type="molecule type" value="Genomic_DNA"/>
</dbReference>
<organism evidence="3 4">
    <name type="scientific">Vanilla planifolia</name>
    <name type="common">Vanilla</name>
    <dbReference type="NCBI Taxonomy" id="51239"/>
    <lineage>
        <taxon>Eukaryota</taxon>
        <taxon>Viridiplantae</taxon>
        <taxon>Streptophyta</taxon>
        <taxon>Embryophyta</taxon>
        <taxon>Tracheophyta</taxon>
        <taxon>Spermatophyta</taxon>
        <taxon>Magnoliopsida</taxon>
        <taxon>Liliopsida</taxon>
        <taxon>Asparagales</taxon>
        <taxon>Orchidaceae</taxon>
        <taxon>Vanilloideae</taxon>
        <taxon>Vanilleae</taxon>
        <taxon>Vanilla</taxon>
    </lineage>
</organism>
<feature type="domain" description="START" evidence="2">
    <location>
        <begin position="101"/>
        <end position="284"/>
    </location>
</feature>
<name>A0A835U9T0_VANPL</name>
<dbReference type="Gene3D" id="3.30.530.20">
    <property type="match status" value="1"/>
</dbReference>
<evidence type="ECO:0000259" key="2">
    <source>
        <dbReference type="PROSITE" id="PS50848"/>
    </source>
</evidence>